<organism evidence="1 2">
    <name type="scientific">Lachnoclostridium phytofermentans</name>
    <dbReference type="NCBI Taxonomy" id="66219"/>
    <lineage>
        <taxon>Bacteria</taxon>
        <taxon>Bacillati</taxon>
        <taxon>Bacillota</taxon>
        <taxon>Clostridia</taxon>
        <taxon>Lachnospirales</taxon>
        <taxon>Lachnospiraceae</taxon>
    </lineage>
</organism>
<dbReference type="SUPFAM" id="SSF158430">
    <property type="entry name" value="Bacillus cereus metalloprotein-like"/>
    <property type="match status" value="2"/>
</dbReference>
<dbReference type="AlphaFoldDB" id="A0A3D2X6R2"/>
<reference evidence="1 2" key="1">
    <citation type="journal article" date="2018" name="Nat. Biotechnol.">
        <title>A standardized bacterial taxonomy based on genome phylogeny substantially revises the tree of life.</title>
        <authorList>
            <person name="Parks D.H."/>
            <person name="Chuvochina M."/>
            <person name="Waite D.W."/>
            <person name="Rinke C."/>
            <person name="Skarshewski A."/>
            <person name="Chaumeil P.A."/>
            <person name="Hugenholtz P."/>
        </authorList>
    </citation>
    <scope>NUCLEOTIDE SEQUENCE [LARGE SCALE GENOMIC DNA]</scope>
    <source>
        <strain evidence="1">UBA11728</strain>
    </source>
</reference>
<sequence>MEYYVISSLEIHLFFARIMKEHSFFLEVGFTQADCDYMAEARRFKEAFEDLLSQVVCCSEGIVGPCVFESGEVVTDYTLPSEIKSARFTGSCINTNITKRELEFLKCMNQQRCIDRSVVNAVRQINCRSLELLEGLICLKENILKNVLNCCMFTMNYPLLIEHIIREAKLYQKYIMYLESGKECVQEDLRDVELFWNQIMMEHALFIRGLLDPTENDLIMTADDFANGYANLLEEARTMTDRTMEGLTCKTLEETLKYRDFKLAGTKGINDCEIRSIILPLLADHVLREANHYIRILEQDVCN</sequence>
<evidence type="ECO:0000313" key="2">
    <source>
        <dbReference type="Proteomes" id="UP000262969"/>
    </source>
</evidence>
<comment type="caution">
    <text evidence="1">The sequence shown here is derived from an EMBL/GenBank/DDBJ whole genome shotgun (WGS) entry which is preliminary data.</text>
</comment>
<dbReference type="Gene3D" id="1.20.1260.120">
    <property type="entry name" value="Protein of unknown function DUF2935"/>
    <property type="match status" value="1"/>
</dbReference>
<gene>
    <name evidence="1" type="ORF">DHW61_06405</name>
</gene>
<dbReference type="EMBL" id="DPVV01000215">
    <property type="protein sequence ID" value="HCL02038.1"/>
    <property type="molecule type" value="Genomic_DNA"/>
</dbReference>
<proteinExistence type="predicted"/>
<dbReference type="Pfam" id="PF11155">
    <property type="entry name" value="DUF2935"/>
    <property type="match status" value="2"/>
</dbReference>
<evidence type="ECO:0008006" key="3">
    <source>
        <dbReference type="Google" id="ProtNLM"/>
    </source>
</evidence>
<name>A0A3D2X6R2_9FIRM</name>
<accession>A0A3D2X6R2</accession>
<evidence type="ECO:0000313" key="1">
    <source>
        <dbReference type="EMBL" id="HCL02038.1"/>
    </source>
</evidence>
<dbReference type="Proteomes" id="UP000262969">
    <property type="component" value="Unassembled WGS sequence"/>
</dbReference>
<dbReference type="InterPro" id="IPR021328">
    <property type="entry name" value="CotB-like"/>
</dbReference>
<protein>
    <recommendedName>
        <fullName evidence="3">DUF2935 domain-containing protein</fullName>
    </recommendedName>
</protein>